<dbReference type="OrthoDB" id="9814256at2"/>
<dbReference type="SUPFAM" id="SSF109755">
    <property type="entry name" value="PhoU-like"/>
    <property type="match status" value="1"/>
</dbReference>
<sequence>MPLRSALTRQIGQIQDELLVLGSMVEHAALAAVDALKRRDAKAAKEIFEEDQQINEKRFAIENAILILMATQQPMAHDLRQLAAMLEVNTELERIGDYAKGIAKITMLLGDADIPVPVQEIDQMAQLAVSMLHRALGAFVAEDVPTALEIPKEDDKVDELYNVVYRLVVQTMISNPETIDLANLLMWVAHNLERMADRVTNICERTVFCATGELFEVNGMDEDDLNV</sequence>
<gene>
    <name evidence="9" type="ORF">SE15_03825</name>
</gene>
<dbReference type="Pfam" id="PF01895">
    <property type="entry name" value="PhoU"/>
    <property type="match status" value="2"/>
</dbReference>
<evidence type="ECO:0000256" key="7">
    <source>
        <dbReference type="PIRNR" id="PIRNR003107"/>
    </source>
</evidence>
<evidence type="ECO:0000313" key="10">
    <source>
        <dbReference type="Proteomes" id="UP000050544"/>
    </source>
</evidence>
<feature type="domain" description="PhoU" evidence="8">
    <location>
        <begin position="121"/>
        <end position="206"/>
    </location>
</feature>
<dbReference type="PANTHER" id="PTHR42930:SF3">
    <property type="entry name" value="PHOSPHATE-SPECIFIC TRANSPORT SYSTEM ACCESSORY PROTEIN PHOU"/>
    <property type="match status" value="1"/>
</dbReference>
<dbReference type="FunFam" id="1.20.58.220:FF:000004">
    <property type="entry name" value="Phosphate-specific transport system accessory protein PhoU"/>
    <property type="match status" value="1"/>
</dbReference>
<dbReference type="InterPro" id="IPR038078">
    <property type="entry name" value="PhoU-like_sf"/>
</dbReference>
<evidence type="ECO:0000256" key="6">
    <source>
        <dbReference type="ARBA" id="ARBA00022592"/>
    </source>
</evidence>
<dbReference type="GO" id="GO:0005737">
    <property type="term" value="C:cytoplasm"/>
    <property type="evidence" value="ECO:0007669"/>
    <property type="project" value="UniProtKB-SubCell"/>
</dbReference>
<dbReference type="EMBL" id="LGKO01000002">
    <property type="protein sequence ID" value="KPL84277.1"/>
    <property type="molecule type" value="Genomic_DNA"/>
</dbReference>
<accession>A0A0P6XVJ5</accession>
<keyword evidence="5 7" id="KW-0963">Cytoplasm</keyword>
<evidence type="ECO:0000256" key="5">
    <source>
        <dbReference type="ARBA" id="ARBA00022490"/>
    </source>
</evidence>
<dbReference type="InterPro" id="IPR026022">
    <property type="entry name" value="PhoU_dom"/>
</dbReference>
<comment type="caution">
    <text evidence="9">The sequence shown here is derived from an EMBL/GenBank/DDBJ whole genome shotgun (WGS) entry which is preliminary data.</text>
</comment>
<dbReference type="GO" id="GO:0030643">
    <property type="term" value="P:intracellular phosphate ion homeostasis"/>
    <property type="evidence" value="ECO:0007669"/>
    <property type="project" value="InterPro"/>
</dbReference>
<dbReference type="GO" id="GO:0045936">
    <property type="term" value="P:negative regulation of phosphate metabolic process"/>
    <property type="evidence" value="ECO:0007669"/>
    <property type="project" value="InterPro"/>
</dbReference>
<evidence type="ECO:0000256" key="1">
    <source>
        <dbReference type="ARBA" id="ARBA00004496"/>
    </source>
</evidence>
<dbReference type="GO" id="GO:0006817">
    <property type="term" value="P:phosphate ion transport"/>
    <property type="evidence" value="ECO:0007669"/>
    <property type="project" value="UniProtKB-KW"/>
</dbReference>
<evidence type="ECO:0000256" key="3">
    <source>
        <dbReference type="ARBA" id="ARBA00011738"/>
    </source>
</evidence>
<evidence type="ECO:0000256" key="4">
    <source>
        <dbReference type="ARBA" id="ARBA00022448"/>
    </source>
</evidence>
<dbReference type="PATRIC" id="fig|869279.4.peg.775"/>
<dbReference type="NCBIfam" id="TIGR02135">
    <property type="entry name" value="phoU_full"/>
    <property type="match status" value="1"/>
</dbReference>
<feature type="domain" description="PhoU" evidence="8">
    <location>
        <begin position="21"/>
        <end position="105"/>
    </location>
</feature>
<dbReference type="PIRSF" id="PIRSF003107">
    <property type="entry name" value="PhoU"/>
    <property type="match status" value="1"/>
</dbReference>
<dbReference type="RefSeq" id="WP_054520760.1">
    <property type="nucleotide sequence ID" value="NZ_LGKO01000002.1"/>
</dbReference>
<evidence type="ECO:0000313" key="9">
    <source>
        <dbReference type="EMBL" id="KPL84277.1"/>
    </source>
</evidence>
<keyword evidence="10" id="KW-1185">Reference proteome</keyword>
<reference evidence="9 10" key="1">
    <citation type="submission" date="2015-07" db="EMBL/GenBank/DDBJ databases">
        <title>Whole genome sequence of Thermanaerothrix daxensis DSM 23592.</title>
        <authorList>
            <person name="Hemp J."/>
            <person name="Ward L.M."/>
            <person name="Pace L.A."/>
            <person name="Fischer W.W."/>
        </authorList>
    </citation>
    <scope>NUCLEOTIDE SEQUENCE [LARGE SCALE GENOMIC DNA]</scope>
    <source>
        <strain evidence="9 10">GNS-1</strain>
    </source>
</reference>
<name>A0A0P6XVJ5_9CHLR</name>
<comment type="similarity">
    <text evidence="2 7">Belongs to the PhoU family.</text>
</comment>
<dbReference type="PANTHER" id="PTHR42930">
    <property type="entry name" value="PHOSPHATE-SPECIFIC TRANSPORT SYSTEM ACCESSORY PROTEIN PHOU"/>
    <property type="match status" value="1"/>
</dbReference>
<proteinExistence type="inferred from homology"/>
<keyword evidence="6 7" id="KW-0592">Phosphate transport</keyword>
<comment type="subunit">
    <text evidence="3 7">Homodimer.</text>
</comment>
<evidence type="ECO:0000259" key="8">
    <source>
        <dbReference type="Pfam" id="PF01895"/>
    </source>
</evidence>
<dbReference type="Proteomes" id="UP000050544">
    <property type="component" value="Unassembled WGS sequence"/>
</dbReference>
<evidence type="ECO:0000256" key="2">
    <source>
        <dbReference type="ARBA" id="ARBA00008107"/>
    </source>
</evidence>
<comment type="subcellular location">
    <subcellularLocation>
        <location evidence="1 7">Cytoplasm</location>
    </subcellularLocation>
</comment>
<comment type="function">
    <text evidence="7">Plays a role in the regulation of phosphate uptake.</text>
</comment>
<keyword evidence="4 7" id="KW-0813">Transport</keyword>
<dbReference type="STRING" id="869279.SE15_03825"/>
<dbReference type="InterPro" id="IPR028366">
    <property type="entry name" value="PhoU"/>
</dbReference>
<protein>
    <recommendedName>
        <fullName evidence="7">Phosphate-specific transport system accessory protein PhoU</fullName>
    </recommendedName>
</protein>
<organism evidence="9 10">
    <name type="scientific">Thermanaerothrix daxensis</name>
    <dbReference type="NCBI Taxonomy" id="869279"/>
    <lineage>
        <taxon>Bacteria</taxon>
        <taxon>Bacillati</taxon>
        <taxon>Chloroflexota</taxon>
        <taxon>Anaerolineae</taxon>
        <taxon>Anaerolineales</taxon>
        <taxon>Anaerolineaceae</taxon>
        <taxon>Thermanaerothrix</taxon>
    </lineage>
</organism>
<dbReference type="AlphaFoldDB" id="A0A0P6XVJ5"/>
<dbReference type="Gene3D" id="1.20.58.220">
    <property type="entry name" value="Phosphate transport system protein phou homolog 2, domain 2"/>
    <property type="match status" value="1"/>
</dbReference>